<dbReference type="KEGG" id="bgh:BDBG_09481"/>
<gene>
    <name evidence="1" type="ORF">BDBG_09481</name>
</gene>
<sequence length="103" mass="11251">MAIVFSSPSSGNEKNEAIITLRICIWGPHSARTTPGPSLPTKLESLSSTPVGVEVARFEKYNLDAGWRKITCEKDAISPGDADGYLAAFWRINDHAFGLMKLK</sequence>
<name>A0A179V543_BLAGS</name>
<protein>
    <submittedName>
        <fullName evidence="1">Uncharacterized protein</fullName>
    </submittedName>
</protein>
<accession>A0A179V543</accession>
<dbReference type="STRING" id="559298.A0A179V543"/>
<dbReference type="RefSeq" id="XP_031581457.1">
    <property type="nucleotide sequence ID" value="XM_031724028.1"/>
</dbReference>
<organism evidence="1 2">
    <name type="scientific">Blastomyces gilchristii (strain SLH14081)</name>
    <name type="common">Blastomyces dermatitidis</name>
    <dbReference type="NCBI Taxonomy" id="559298"/>
    <lineage>
        <taxon>Eukaryota</taxon>
        <taxon>Fungi</taxon>
        <taxon>Dikarya</taxon>
        <taxon>Ascomycota</taxon>
        <taxon>Pezizomycotina</taxon>
        <taxon>Eurotiomycetes</taxon>
        <taxon>Eurotiomycetidae</taxon>
        <taxon>Onygenales</taxon>
        <taxon>Ajellomycetaceae</taxon>
        <taxon>Blastomyces</taxon>
    </lineage>
</organism>
<dbReference type="GeneID" id="8500873"/>
<evidence type="ECO:0000313" key="2">
    <source>
        <dbReference type="Proteomes" id="UP000002038"/>
    </source>
</evidence>
<dbReference type="Proteomes" id="UP000002038">
    <property type="component" value="Unassembled WGS sequence"/>
</dbReference>
<evidence type="ECO:0000313" key="1">
    <source>
        <dbReference type="EMBL" id="OAT14461.1"/>
    </source>
</evidence>
<dbReference type="EMBL" id="GG657496">
    <property type="protein sequence ID" value="OAT14461.1"/>
    <property type="molecule type" value="Genomic_DNA"/>
</dbReference>
<dbReference type="VEuPathDB" id="FungiDB:BDBG_09481"/>
<keyword evidence="2" id="KW-1185">Reference proteome</keyword>
<dbReference type="OrthoDB" id="2322999at2759"/>
<reference evidence="2" key="1">
    <citation type="journal article" date="2015" name="PLoS Genet.">
        <title>The dynamic genome and transcriptome of the human fungal pathogen Blastomyces and close relative Emmonsia.</title>
        <authorList>
            <person name="Munoz J.F."/>
            <person name="Gauthier G.M."/>
            <person name="Desjardins C.A."/>
            <person name="Gallo J.E."/>
            <person name="Holder J."/>
            <person name="Sullivan T.D."/>
            <person name="Marty A.J."/>
            <person name="Carmen J.C."/>
            <person name="Chen Z."/>
            <person name="Ding L."/>
            <person name="Gujja S."/>
            <person name="Magrini V."/>
            <person name="Misas E."/>
            <person name="Mitreva M."/>
            <person name="Priest M."/>
            <person name="Saif S."/>
            <person name="Whiston E.A."/>
            <person name="Young S."/>
            <person name="Zeng Q."/>
            <person name="Goldman W.E."/>
            <person name="Mardis E.R."/>
            <person name="Taylor J.W."/>
            <person name="McEwen J.G."/>
            <person name="Clay O.K."/>
            <person name="Klein B.S."/>
            <person name="Cuomo C.A."/>
        </authorList>
    </citation>
    <scope>NUCLEOTIDE SEQUENCE [LARGE SCALE GENOMIC DNA]</scope>
    <source>
        <strain evidence="2">SLH14081</strain>
    </source>
</reference>
<proteinExistence type="predicted"/>
<dbReference type="AlphaFoldDB" id="A0A179V543"/>